<evidence type="ECO:0000256" key="3">
    <source>
        <dbReference type="SAM" id="Phobius"/>
    </source>
</evidence>
<gene>
    <name evidence="5" type="ORF">NCTC11636_00051</name>
</gene>
<dbReference type="Gene3D" id="3.60.21.10">
    <property type="match status" value="1"/>
</dbReference>
<dbReference type="Pfam" id="PF09587">
    <property type="entry name" value="PGA_cap"/>
    <property type="match status" value="1"/>
</dbReference>
<dbReference type="SMART" id="SM00854">
    <property type="entry name" value="PGA_cap"/>
    <property type="match status" value="1"/>
</dbReference>
<comment type="similarity">
    <text evidence="1">Belongs to the CapA family.</text>
</comment>
<proteinExistence type="inferred from homology"/>
<reference evidence="5 6" key="1">
    <citation type="submission" date="2018-12" db="EMBL/GenBank/DDBJ databases">
        <authorList>
            <consortium name="Pathogen Informatics"/>
        </authorList>
    </citation>
    <scope>NUCLEOTIDE SEQUENCE [LARGE SCALE GENOMIC DNA]</scope>
    <source>
        <strain evidence="5 6">NCTC11636</strain>
    </source>
</reference>
<name>A0A3S4T824_9ACTO</name>
<dbReference type="PANTHER" id="PTHR33393:SF13">
    <property type="entry name" value="PGA BIOSYNTHESIS PROTEIN CAPA"/>
    <property type="match status" value="1"/>
</dbReference>
<evidence type="ECO:0000256" key="2">
    <source>
        <dbReference type="SAM" id="MobiDB-lite"/>
    </source>
</evidence>
<evidence type="ECO:0000313" key="6">
    <source>
        <dbReference type="Proteomes" id="UP000266895"/>
    </source>
</evidence>
<keyword evidence="3" id="KW-0812">Transmembrane</keyword>
<dbReference type="PANTHER" id="PTHR33393">
    <property type="entry name" value="POLYGLUTAMINE SYNTHESIS ACCESSORY PROTEIN RV0574C-RELATED"/>
    <property type="match status" value="1"/>
</dbReference>
<keyword evidence="3" id="KW-1133">Transmembrane helix</keyword>
<dbReference type="InterPro" id="IPR052169">
    <property type="entry name" value="CW_Biosynth-Accessory"/>
</dbReference>
<dbReference type="InterPro" id="IPR019079">
    <property type="entry name" value="Capsule_synth_CapA"/>
</dbReference>
<dbReference type="SUPFAM" id="SSF56300">
    <property type="entry name" value="Metallo-dependent phosphatases"/>
    <property type="match status" value="1"/>
</dbReference>
<feature type="region of interest" description="Disordered" evidence="2">
    <location>
        <begin position="410"/>
        <end position="433"/>
    </location>
</feature>
<evidence type="ECO:0000313" key="5">
    <source>
        <dbReference type="EMBL" id="VEG25469.1"/>
    </source>
</evidence>
<sequence>MHARHWCGPQHRAPSRRTRVIGLWAAAVAVVCATALALTLAYSRQQGAAPSPLATPVSAAPTAPSPSPSPAADIHLSIGYGGDVLMHMPVMEDTAGGQGDIAPLIAGAQPWFSGADLALCGMEVPVAPDGVATGYPVFATLPGVVTALASTGWDGCATASNHAWDRGLDGVLTTADTLEANGLGFAGTSRDEREAATPYQLYELTRQGRTVTIAQISTTYSLNGFVDHTGWAVATNDVAWVAEQARAARSAGADLVVLHSQLGPEYSVEPSAEQRQYAADIAATGEVDVLFGAHPHVPQPNELLPGGPGGRGMWVSYSAGNFISNQSAEQGTVMAGIGTFVWVDVTVSDSPDGTRAVSVDALHWHPFTVDLDGGHKVLDLAALARGEVPEGTTLSPEEIALRWETVTSSLPQETYSEAPPVPTGDPPVVLPRR</sequence>
<organism evidence="5 6">
    <name type="scientific">Actinomyces howellii</name>
    <dbReference type="NCBI Taxonomy" id="52771"/>
    <lineage>
        <taxon>Bacteria</taxon>
        <taxon>Bacillati</taxon>
        <taxon>Actinomycetota</taxon>
        <taxon>Actinomycetes</taxon>
        <taxon>Actinomycetales</taxon>
        <taxon>Actinomycetaceae</taxon>
        <taxon>Actinomyces</taxon>
    </lineage>
</organism>
<evidence type="ECO:0000259" key="4">
    <source>
        <dbReference type="SMART" id="SM00854"/>
    </source>
</evidence>
<dbReference type="Proteomes" id="UP000266895">
    <property type="component" value="Chromosome"/>
</dbReference>
<feature type="domain" description="Capsule synthesis protein CapA" evidence="4">
    <location>
        <begin position="77"/>
        <end position="326"/>
    </location>
</feature>
<dbReference type="AlphaFoldDB" id="A0A3S4T824"/>
<dbReference type="EMBL" id="LR134350">
    <property type="protein sequence ID" value="VEG25469.1"/>
    <property type="molecule type" value="Genomic_DNA"/>
</dbReference>
<dbReference type="InterPro" id="IPR029052">
    <property type="entry name" value="Metallo-depent_PP-like"/>
</dbReference>
<protein>
    <submittedName>
        <fullName evidence="5">Bacterial capsule synthesis protein PGA_cap</fullName>
    </submittedName>
</protein>
<keyword evidence="3" id="KW-0472">Membrane</keyword>
<dbReference type="KEGG" id="ahw:NCTC11636_00051"/>
<keyword evidence="6" id="KW-1185">Reference proteome</keyword>
<dbReference type="RefSeq" id="WP_126381044.1">
    <property type="nucleotide sequence ID" value="NZ_LR134350.1"/>
</dbReference>
<accession>A0A3S4T824</accession>
<feature type="transmembrane region" description="Helical" evidence="3">
    <location>
        <begin position="21"/>
        <end position="42"/>
    </location>
</feature>
<dbReference type="OrthoDB" id="9810718at2"/>
<evidence type="ECO:0000256" key="1">
    <source>
        <dbReference type="ARBA" id="ARBA00005662"/>
    </source>
</evidence>
<feature type="compositionally biased region" description="Pro residues" evidence="2">
    <location>
        <begin position="419"/>
        <end position="433"/>
    </location>
</feature>